<proteinExistence type="predicted"/>
<dbReference type="NCBIfam" id="NF033504">
    <property type="entry name" value="Ni_dep_LarA"/>
    <property type="match status" value="1"/>
</dbReference>
<evidence type="ECO:0000259" key="1">
    <source>
        <dbReference type="Pfam" id="PF09861"/>
    </source>
</evidence>
<reference evidence="2" key="1">
    <citation type="submission" date="2020-08" db="EMBL/GenBank/DDBJ databases">
        <title>Genome public.</title>
        <authorList>
            <person name="Liu C."/>
            <person name="Sun Q."/>
        </authorList>
    </citation>
    <scope>NUCLEOTIDE SEQUENCE</scope>
    <source>
        <strain evidence="2">NSJ-23</strain>
    </source>
</reference>
<dbReference type="Pfam" id="PF09861">
    <property type="entry name" value="Lar_N"/>
    <property type="match status" value="1"/>
</dbReference>
<dbReference type="PANTHER" id="PTHR33171">
    <property type="entry name" value="LAR_N DOMAIN-CONTAINING PROTEIN"/>
    <property type="match status" value="1"/>
</dbReference>
<dbReference type="Gene3D" id="3.90.226.30">
    <property type="match status" value="1"/>
</dbReference>
<dbReference type="RefSeq" id="WP_147573394.1">
    <property type="nucleotide sequence ID" value="NZ_JACOPO010000012.1"/>
</dbReference>
<dbReference type="InterPro" id="IPR018657">
    <property type="entry name" value="LarA-like_N"/>
</dbReference>
<dbReference type="Gene3D" id="3.40.50.11440">
    <property type="match status" value="1"/>
</dbReference>
<keyword evidence="3" id="KW-1185">Reference proteome</keyword>
<feature type="domain" description="LarA-like N-terminal" evidence="1">
    <location>
        <begin position="12"/>
        <end position="204"/>
    </location>
</feature>
<sequence length="428" mass="47200">MNDDRCIALRCGNKSYTVRIPDGIRFQYARLNQTEKVTDYGGLIRDALDHPIGAPRIENLLRPGQRVCIISDDNTRVTPVRTILQELLPRIEGAGILRRDIFIVIALGSHRPMTQEEIAAKFGQDIVDRYQILNSEFENPDMLTQVGTSELGTPIRVYKPAMEADIRIGIGNVVPHGCMGWSGGAKILYPGITSADIVSEFHVMQGLRDEVLLGMVECPVRLAVEEWTKNIGLHYIINTVLDENMNLYRAVAGHYIHAHRKAVSYAQAVCGVSLKQRPDVVLASAYPIDIDFWQCGKAAYGPTRVIAKGGEFLLLAACTEGVGPHPQILDYMALENGTEVLSHRIASQNTGEDLLTMAVGVSMGRVVRHSNVTLVTDGLLPEDCRRGQMSHCSPANLQQALQQALERFEDPFLLIIGEGGEVIPLLED</sequence>
<gene>
    <name evidence="2" type="primary">larA</name>
    <name evidence="2" type="ORF">H8S11_12950</name>
</gene>
<protein>
    <submittedName>
        <fullName evidence="2">Nickel-dependent lactate racemase</fullName>
    </submittedName>
</protein>
<dbReference type="PANTHER" id="PTHR33171:SF17">
    <property type="entry name" value="LARA-LIKE N-TERMINAL DOMAIN-CONTAINING PROTEIN"/>
    <property type="match status" value="1"/>
</dbReference>
<evidence type="ECO:0000313" key="2">
    <source>
        <dbReference type="EMBL" id="MBC5723713.1"/>
    </source>
</evidence>
<accession>A0A8J6M7Y2</accession>
<dbReference type="InterPro" id="IPR047926">
    <property type="entry name" value="Ni_dep_LarA"/>
</dbReference>
<dbReference type="Proteomes" id="UP000628736">
    <property type="component" value="Unassembled WGS sequence"/>
</dbReference>
<dbReference type="AlphaFoldDB" id="A0A8J6M7Y2"/>
<dbReference type="InterPro" id="IPR048068">
    <property type="entry name" value="LarA-like"/>
</dbReference>
<comment type="caution">
    <text evidence="2">The sequence shown here is derived from an EMBL/GenBank/DDBJ whole genome shotgun (WGS) entry which is preliminary data.</text>
</comment>
<name>A0A8J6M7Y2_9FIRM</name>
<dbReference type="InterPro" id="IPR043166">
    <property type="entry name" value="LarA-like_C"/>
</dbReference>
<evidence type="ECO:0000313" key="3">
    <source>
        <dbReference type="Proteomes" id="UP000628736"/>
    </source>
</evidence>
<dbReference type="EMBL" id="JACOPO010000012">
    <property type="protein sequence ID" value="MBC5723713.1"/>
    <property type="molecule type" value="Genomic_DNA"/>
</dbReference>
<dbReference type="GO" id="GO:0050043">
    <property type="term" value="F:lactate racemase activity"/>
    <property type="evidence" value="ECO:0007669"/>
    <property type="project" value="InterPro"/>
</dbReference>
<organism evidence="2 3">
    <name type="scientific">Flintibacter hominis</name>
    <dbReference type="NCBI Taxonomy" id="2763048"/>
    <lineage>
        <taxon>Bacteria</taxon>
        <taxon>Bacillati</taxon>
        <taxon>Bacillota</taxon>
        <taxon>Clostridia</taxon>
        <taxon>Eubacteriales</taxon>
        <taxon>Flintibacter</taxon>
    </lineage>
</organism>